<evidence type="ECO:0000256" key="7">
    <source>
        <dbReference type="RuleBase" id="RU363032"/>
    </source>
</evidence>
<dbReference type="PANTHER" id="PTHR43227">
    <property type="entry name" value="BLL4140 PROTEIN"/>
    <property type="match status" value="1"/>
</dbReference>
<dbReference type="Gene3D" id="1.10.3720.10">
    <property type="entry name" value="MetI-like"/>
    <property type="match status" value="1"/>
</dbReference>
<evidence type="ECO:0000256" key="4">
    <source>
        <dbReference type="ARBA" id="ARBA00022692"/>
    </source>
</evidence>
<name>A0A163KPY2_9BACL</name>
<dbReference type="CDD" id="cd06261">
    <property type="entry name" value="TM_PBP2"/>
    <property type="match status" value="1"/>
</dbReference>
<keyword evidence="3" id="KW-1003">Cell membrane</keyword>
<accession>A0A163KPY2</accession>
<keyword evidence="2 7" id="KW-0813">Transport</keyword>
<dbReference type="GO" id="GO:0005886">
    <property type="term" value="C:plasma membrane"/>
    <property type="evidence" value="ECO:0007669"/>
    <property type="project" value="UniProtKB-SubCell"/>
</dbReference>
<feature type="transmembrane region" description="Helical" evidence="7">
    <location>
        <begin position="69"/>
        <end position="94"/>
    </location>
</feature>
<proteinExistence type="inferred from homology"/>
<evidence type="ECO:0000256" key="1">
    <source>
        <dbReference type="ARBA" id="ARBA00004651"/>
    </source>
</evidence>
<dbReference type="SUPFAM" id="SSF161098">
    <property type="entry name" value="MetI-like"/>
    <property type="match status" value="1"/>
</dbReference>
<feature type="transmembrane region" description="Helical" evidence="7">
    <location>
        <begin position="12"/>
        <end position="36"/>
    </location>
</feature>
<dbReference type="Proteomes" id="UP000076796">
    <property type="component" value="Unassembled WGS sequence"/>
</dbReference>
<evidence type="ECO:0000313" key="10">
    <source>
        <dbReference type="Proteomes" id="UP000076796"/>
    </source>
</evidence>
<protein>
    <submittedName>
        <fullName evidence="9">Sugar ABC transporter permease</fullName>
    </submittedName>
</protein>
<keyword evidence="10" id="KW-1185">Reference proteome</keyword>
<keyword evidence="4 7" id="KW-0812">Transmembrane</keyword>
<dbReference type="STRING" id="59843.A3958_15915"/>
<dbReference type="EMBL" id="LWMH01000001">
    <property type="protein sequence ID" value="KZS47420.1"/>
    <property type="molecule type" value="Genomic_DNA"/>
</dbReference>
<dbReference type="InterPro" id="IPR035906">
    <property type="entry name" value="MetI-like_sf"/>
</dbReference>
<dbReference type="PANTHER" id="PTHR43227:SF11">
    <property type="entry name" value="BLL4140 PROTEIN"/>
    <property type="match status" value="1"/>
</dbReference>
<evidence type="ECO:0000256" key="6">
    <source>
        <dbReference type="ARBA" id="ARBA00023136"/>
    </source>
</evidence>
<dbReference type="InterPro" id="IPR050809">
    <property type="entry name" value="UgpAE/MalFG_permease"/>
</dbReference>
<keyword evidence="6 7" id="KW-0472">Membrane</keyword>
<gene>
    <name evidence="9" type="ORF">AWU65_16530</name>
</gene>
<organism evidence="9 10">
    <name type="scientific">Paenibacillus glucanolyticus</name>
    <dbReference type="NCBI Taxonomy" id="59843"/>
    <lineage>
        <taxon>Bacteria</taxon>
        <taxon>Bacillati</taxon>
        <taxon>Bacillota</taxon>
        <taxon>Bacilli</taxon>
        <taxon>Bacillales</taxon>
        <taxon>Paenibacillaceae</taxon>
        <taxon>Paenibacillus</taxon>
    </lineage>
</organism>
<evidence type="ECO:0000259" key="8">
    <source>
        <dbReference type="PROSITE" id="PS50928"/>
    </source>
</evidence>
<comment type="similarity">
    <text evidence="7">Belongs to the binding-protein-dependent transport system permease family.</text>
</comment>
<comment type="subcellular location">
    <subcellularLocation>
        <location evidence="1 7">Cell membrane</location>
        <topology evidence="1 7">Multi-pass membrane protein</topology>
    </subcellularLocation>
</comment>
<feature type="transmembrane region" description="Helical" evidence="7">
    <location>
        <begin position="106"/>
        <end position="126"/>
    </location>
</feature>
<keyword evidence="5 7" id="KW-1133">Transmembrane helix</keyword>
<feature type="transmembrane region" description="Helical" evidence="7">
    <location>
        <begin position="261"/>
        <end position="283"/>
    </location>
</feature>
<dbReference type="OrthoDB" id="152280at2"/>
<reference evidence="9" key="1">
    <citation type="journal article" date="2016" name="Genome Announc.">
        <title>Draft genomes of two strains of Paenibacillus glucanolyticus with capability to degrade lignocellulose.</title>
        <authorList>
            <person name="Mathews S.L."/>
            <person name="Pawlak J."/>
            <person name="Grunden A.M."/>
        </authorList>
    </citation>
    <scope>NUCLEOTIDE SEQUENCE [LARGE SCALE GENOMIC DNA]</scope>
    <source>
        <strain evidence="9">SLM1</strain>
    </source>
</reference>
<feature type="domain" description="ABC transmembrane type-1" evidence="8">
    <location>
        <begin position="69"/>
        <end position="283"/>
    </location>
</feature>
<dbReference type="GeneID" id="97557164"/>
<evidence type="ECO:0000256" key="5">
    <source>
        <dbReference type="ARBA" id="ARBA00022989"/>
    </source>
</evidence>
<feature type="transmembrane region" description="Helical" evidence="7">
    <location>
        <begin position="156"/>
        <end position="178"/>
    </location>
</feature>
<dbReference type="Pfam" id="PF00528">
    <property type="entry name" value="BPD_transp_1"/>
    <property type="match status" value="1"/>
</dbReference>
<evidence type="ECO:0000256" key="2">
    <source>
        <dbReference type="ARBA" id="ARBA00022448"/>
    </source>
</evidence>
<comment type="caution">
    <text evidence="9">The sequence shown here is derived from an EMBL/GenBank/DDBJ whole genome shotgun (WGS) entry which is preliminary data.</text>
</comment>
<dbReference type="PROSITE" id="PS50928">
    <property type="entry name" value="ABC_TM1"/>
    <property type="match status" value="1"/>
</dbReference>
<evidence type="ECO:0000256" key="3">
    <source>
        <dbReference type="ARBA" id="ARBA00022475"/>
    </source>
</evidence>
<dbReference type="AlphaFoldDB" id="A0A163KPY2"/>
<dbReference type="InterPro" id="IPR000515">
    <property type="entry name" value="MetI-like"/>
</dbReference>
<dbReference type="RefSeq" id="WP_063478849.1">
    <property type="nucleotide sequence ID" value="NZ_CP147845.1"/>
</dbReference>
<sequence length="294" mass="32776">MHKVLSDKKAIFLLIAPGLILFIFMICIPIFMSAYYGSTDWSGIGQYQYVGLSNYKEILFEDPVFWNSLWNALLLTAATLVIQHPIAILLAIFLTHCGKYEKIFRTIFFIPAVISIVVTAKLWSGIFHPNYGLLNKFLEGIGLGVLKHDWLGDPNTAIWCIIVVVMWQGFGYALLLYYSGLQGIPKDLGEAAKIDGATHTQLYSRIMIPLLAPMMRVAIIIAVTTCLKQMETVFLMTNGGPANSTQFLGNYIYKVAFSSSLYGYGNAISVLFIVFCLILTVVLNKALKKDVGEF</sequence>
<feature type="transmembrane region" description="Helical" evidence="7">
    <location>
        <begin position="210"/>
        <end position="230"/>
    </location>
</feature>
<dbReference type="GO" id="GO:0055085">
    <property type="term" value="P:transmembrane transport"/>
    <property type="evidence" value="ECO:0007669"/>
    <property type="project" value="InterPro"/>
</dbReference>
<evidence type="ECO:0000313" key="9">
    <source>
        <dbReference type="EMBL" id="KZS47420.1"/>
    </source>
</evidence>